<dbReference type="InterPro" id="IPR049945">
    <property type="entry name" value="AAA_22"/>
</dbReference>
<protein>
    <submittedName>
        <fullName evidence="2">ATP-binding protein</fullName>
    </submittedName>
</protein>
<reference evidence="3" key="1">
    <citation type="submission" date="2018-02" db="EMBL/GenBank/DDBJ databases">
        <authorList>
            <person name="Clavel T."/>
            <person name="Strowig T."/>
        </authorList>
    </citation>
    <scope>NUCLEOTIDE SEQUENCE [LARGE SCALE GENOMIC DNA]</scope>
    <source>
        <strain evidence="3">DSM 100764</strain>
    </source>
</reference>
<feature type="domain" description="ORC1/DEAH AAA+ ATPase" evidence="1">
    <location>
        <begin position="89"/>
        <end position="207"/>
    </location>
</feature>
<dbReference type="GO" id="GO:0016887">
    <property type="term" value="F:ATP hydrolysis activity"/>
    <property type="evidence" value="ECO:0007669"/>
    <property type="project" value="InterPro"/>
</dbReference>
<dbReference type="SUPFAM" id="SSF52540">
    <property type="entry name" value="P-loop containing nucleoside triphosphate hydrolases"/>
    <property type="match status" value="1"/>
</dbReference>
<gene>
    <name evidence="2" type="ORF">C5O25_03990</name>
</gene>
<evidence type="ECO:0000313" key="3">
    <source>
        <dbReference type="Proteomes" id="UP000244925"/>
    </source>
</evidence>
<keyword evidence="2" id="KW-0547">Nucleotide-binding</keyword>
<dbReference type="Pfam" id="PF13401">
    <property type="entry name" value="AAA_22"/>
    <property type="match status" value="1"/>
</dbReference>
<dbReference type="PANTHER" id="PTHR35894:SF5">
    <property type="entry name" value="MU-LIKE PROPHAGE FLUMU DNA TRANSPOSITION PROTEIN B"/>
    <property type="match status" value="1"/>
</dbReference>
<dbReference type="RefSeq" id="WP_107035444.1">
    <property type="nucleotide sequence ID" value="NZ_PUBV01000006.1"/>
</dbReference>
<keyword evidence="2" id="KW-0067">ATP-binding</keyword>
<dbReference type="InterPro" id="IPR027417">
    <property type="entry name" value="P-loop_NTPase"/>
</dbReference>
<evidence type="ECO:0000259" key="1">
    <source>
        <dbReference type="Pfam" id="PF13401"/>
    </source>
</evidence>
<organism evidence="2 3">
    <name type="scientific">Paramuribaculum intestinale</name>
    <dbReference type="NCBI Taxonomy" id="2094151"/>
    <lineage>
        <taxon>Bacteria</taxon>
        <taxon>Pseudomonadati</taxon>
        <taxon>Bacteroidota</taxon>
        <taxon>Bacteroidia</taxon>
        <taxon>Bacteroidales</taxon>
        <taxon>Muribaculaceae</taxon>
        <taxon>Paramuribaculum</taxon>
    </lineage>
</organism>
<name>A0A2V1IYV7_9BACT</name>
<sequence length="284" mass="31979">MQKDEKQKIAARLKDYCVQKGSQNKAANSMNNVSSATISKVLAGDWDTISDEMWRTIAAQTGHEAKAWHIAETRAYSRMGFLLDNAREDSLVLAVTGDAGCGKTEAIKNYATSHRNVYHLCCSEYWNRRTFMGKLLQCMGVDFTGSTVSDMMDDIIDTLKRKENPLVVLDEADKLSDQVFYFFISLYNQLEGHCGIILCATNFLEKRIKKGLRTKRKGYEEIYSRMGRKFVELQVVNTEDIAAVCVANGISGAKTINRIADDCECDLRRVKRAIWAIQKNGGQV</sequence>
<proteinExistence type="predicted"/>
<dbReference type="PANTHER" id="PTHR35894">
    <property type="entry name" value="GENERAL SECRETION PATHWAY PROTEIN A-RELATED"/>
    <property type="match status" value="1"/>
</dbReference>
<dbReference type="Gene3D" id="3.40.50.300">
    <property type="entry name" value="P-loop containing nucleotide triphosphate hydrolases"/>
    <property type="match status" value="1"/>
</dbReference>
<dbReference type="AlphaFoldDB" id="A0A2V1IYV7"/>
<comment type="caution">
    <text evidence="2">The sequence shown here is derived from an EMBL/GenBank/DDBJ whole genome shotgun (WGS) entry which is preliminary data.</text>
</comment>
<dbReference type="EMBL" id="PUBV01000006">
    <property type="protein sequence ID" value="PWB08339.1"/>
    <property type="molecule type" value="Genomic_DNA"/>
</dbReference>
<dbReference type="Proteomes" id="UP000244925">
    <property type="component" value="Unassembled WGS sequence"/>
</dbReference>
<dbReference type="InterPro" id="IPR052026">
    <property type="entry name" value="ExeA_AAA_ATPase_DNA-bind"/>
</dbReference>
<keyword evidence="3" id="KW-1185">Reference proteome</keyword>
<dbReference type="GO" id="GO:0005524">
    <property type="term" value="F:ATP binding"/>
    <property type="evidence" value="ECO:0007669"/>
    <property type="project" value="UniProtKB-KW"/>
</dbReference>
<accession>A0A2V1IYV7</accession>
<evidence type="ECO:0000313" key="2">
    <source>
        <dbReference type="EMBL" id="PWB08339.1"/>
    </source>
</evidence>